<dbReference type="EMBL" id="BK032734">
    <property type="protein sequence ID" value="DAF57453.1"/>
    <property type="molecule type" value="Genomic_DNA"/>
</dbReference>
<proteinExistence type="predicted"/>
<name>A0A8S5T2B0_9CAUD</name>
<organism evidence="1">
    <name type="scientific">Myoviridae sp. ctqfO1</name>
    <dbReference type="NCBI Taxonomy" id="2827710"/>
    <lineage>
        <taxon>Viruses</taxon>
        <taxon>Duplodnaviria</taxon>
        <taxon>Heunggongvirae</taxon>
        <taxon>Uroviricota</taxon>
        <taxon>Caudoviricetes</taxon>
    </lineage>
</organism>
<reference evidence="1" key="1">
    <citation type="journal article" date="2021" name="Proc. Natl. Acad. Sci. U.S.A.">
        <title>A Catalog of Tens of Thousands of Viruses from Human Metagenomes Reveals Hidden Associations with Chronic Diseases.</title>
        <authorList>
            <person name="Tisza M.J."/>
            <person name="Buck C.B."/>
        </authorList>
    </citation>
    <scope>NUCLEOTIDE SEQUENCE</scope>
    <source>
        <strain evidence="1">CtqfO1</strain>
    </source>
</reference>
<protein>
    <submittedName>
        <fullName evidence="1">Uncharacterized protein</fullName>
    </submittedName>
</protein>
<sequence length="181" mass="21986">MKEITIKAYTFEELSEDVQERLIDEYRQYNDYSSDLEDYLRERLKELAGMSFDLEYSLCYRQGDGLRFTGRIEGHEIDKMPFAHLVKDTENTIINIFPKYVWHTSYTVDIDIDADTCYDSQEYYDDEWEKLQNAVEEWYKSVRDTLEEEGYKYIEEMESDEYIREILINCDDMYMEDGRRI</sequence>
<evidence type="ECO:0000313" key="1">
    <source>
        <dbReference type="EMBL" id="DAF57453.1"/>
    </source>
</evidence>
<accession>A0A8S5T2B0</accession>